<evidence type="ECO:0000313" key="2">
    <source>
        <dbReference type="EMBL" id="KAF1763044.1"/>
    </source>
</evidence>
<feature type="domain" description="F-box" evidence="1">
    <location>
        <begin position="5"/>
        <end position="42"/>
    </location>
</feature>
<evidence type="ECO:0000259" key="1">
    <source>
        <dbReference type="PROSITE" id="PS50181"/>
    </source>
</evidence>
<comment type="caution">
    <text evidence="2">The sequence shown here is derived from an EMBL/GenBank/DDBJ whole genome shotgun (WGS) entry which is preliminary data.</text>
</comment>
<reference evidence="2 3" key="1">
    <citation type="submission" date="2019-12" db="EMBL/GenBank/DDBJ databases">
        <title>Chromosome-level assembly of the Caenorhabditis remanei genome.</title>
        <authorList>
            <person name="Teterina A.A."/>
            <person name="Willis J.H."/>
            <person name="Phillips P.C."/>
        </authorList>
    </citation>
    <scope>NUCLEOTIDE SEQUENCE [LARGE SCALE GENOMIC DNA]</scope>
    <source>
        <strain evidence="2 3">PX506</strain>
        <tissue evidence="2">Whole organism</tissue>
    </source>
</reference>
<dbReference type="AlphaFoldDB" id="A0A6A5H8B9"/>
<accession>A0A6A5H8B9</accession>
<dbReference type="KEGG" id="crq:GCK72_011309"/>
<organism evidence="2 3">
    <name type="scientific">Caenorhabditis remanei</name>
    <name type="common">Caenorhabditis vulgaris</name>
    <dbReference type="NCBI Taxonomy" id="31234"/>
    <lineage>
        <taxon>Eukaryota</taxon>
        <taxon>Metazoa</taxon>
        <taxon>Ecdysozoa</taxon>
        <taxon>Nematoda</taxon>
        <taxon>Chromadorea</taxon>
        <taxon>Rhabditida</taxon>
        <taxon>Rhabditina</taxon>
        <taxon>Rhabditomorpha</taxon>
        <taxon>Rhabditoidea</taxon>
        <taxon>Rhabditidae</taxon>
        <taxon>Peloderinae</taxon>
        <taxon>Caenorhabditis</taxon>
    </lineage>
</organism>
<protein>
    <recommendedName>
        <fullName evidence="1">F-box domain-containing protein</fullName>
    </recommendedName>
</protein>
<gene>
    <name evidence="2" type="ORF">GCK72_011309</name>
</gene>
<dbReference type="RefSeq" id="XP_053587939.1">
    <property type="nucleotide sequence ID" value="XM_053728362.1"/>
</dbReference>
<dbReference type="EMBL" id="WUAV01000003">
    <property type="protein sequence ID" value="KAF1763044.1"/>
    <property type="molecule type" value="Genomic_DNA"/>
</dbReference>
<evidence type="ECO:0000313" key="3">
    <source>
        <dbReference type="Proteomes" id="UP000483820"/>
    </source>
</evidence>
<proteinExistence type="predicted"/>
<name>A0A6A5H8B9_CAERE</name>
<dbReference type="InterPro" id="IPR053222">
    <property type="entry name" value="Zygotic_Embryogenesis-Asso"/>
</dbReference>
<dbReference type="PROSITE" id="PS50181">
    <property type="entry name" value="FBOX"/>
    <property type="match status" value="1"/>
</dbReference>
<dbReference type="GeneID" id="78775157"/>
<dbReference type="PANTHER" id="PTHR22899">
    <property type="entry name" value="CYCLIN-RELATED F-BOX FAMILY"/>
    <property type="match status" value="1"/>
</dbReference>
<sequence>MKNSAFLLFRLPKNVQLHLLRCFEYSELFTFSLLTNRTKRLVVGLKSLPRSEINVEIGRNLIIRIPTKRQRHTCLQFVFYDENESEDALNVDVTLPKPPQIQEYQLGRPIVHCGYVKVATGREMTLNDWMTHFLTIFWKSKPRFLCISFGAERFDMQSVYNMFKHSISIRILTDASSLLATRVIEKFKNTNRLDLFHIPYTTEDVMSRQKLFMSNFQYLVIMLGSLSLDDLLMINSKNFAIQRTNFCAKDMNRFFKHWILGSNPRMIWMAIQSFSGPVNSRELLRGLTYSEVPGTGPAGVRYEIRRRDHAVGSIYVESLPLRFVLTFSVKML</sequence>
<dbReference type="InterPro" id="IPR001810">
    <property type="entry name" value="F-box_dom"/>
</dbReference>
<dbReference type="Pfam" id="PF07735">
    <property type="entry name" value="FBA_2"/>
    <property type="match status" value="1"/>
</dbReference>
<dbReference type="CTD" id="78775157"/>
<dbReference type="InterPro" id="IPR012885">
    <property type="entry name" value="F-box_Sdz-33"/>
</dbReference>
<dbReference type="PANTHER" id="PTHR22899:SF0">
    <property type="entry name" value="F-BOX ASSOCIATED DOMAIN-CONTAINING PROTEIN-RELATED"/>
    <property type="match status" value="1"/>
</dbReference>
<dbReference type="Proteomes" id="UP000483820">
    <property type="component" value="Chromosome III"/>
</dbReference>